<keyword evidence="11" id="KW-0378">Hydrolase</keyword>
<feature type="domain" description="Helicase C-terminal" evidence="10">
    <location>
        <begin position="261"/>
        <end position="420"/>
    </location>
</feature>
<dbReference type="GO" id="GO:0005524">
    <property type="term" value="F:ATP binding"/>
    <property type="evidence" value="ECO:0007669"/>
    <property type="project" value="UniProtKB-KW"/>
</dbReference>
<evidence type="ECO:0000256" key="8">
    <source>
        <dbReference type="SAM" id="MobiDB-lite"/>
    </source>
</evidence>
<dbReference type="GO" id="GO:0016787">
    <property type="term" value="F:hydrolase activity"/>
    <property type="evidence" value="ECO:0007669"/>
    <property type="project" value="UniProtKB-KW"/>
</dbReference>
<dbReference type="GO" id="GO:0005737">
    <property type="term" value="C:cytoplasm"/>
    <property type="evidence" value="ECO:0007669"/>
    <property type="project" value="TreeGrafter"/>
</dbReference>
<evidence type="ECO:0000256" key="7">
    <source>
        <dbReference type="ARBA" id="ARBA00034808"/>
    </source>
</evidence>
<protein>
    <recommendedName>
        <fullName evidence="7">DNA 3'-5' helicase</fullName>
        <ecNumber evidence="7">5.6.2.4</ecNumber>
    </recommendedName>
</protein>
<dbReference type="SMART" id="SM00487">
    <property type="entry name" value="DEXDc"/>
    <property type="match status" value="1"/>
</dbReference>
<gene>
    <name evidence="11" type="ORF">K435DRAFT_959065</name>
</gene>
<proteinExistence type="inferred from homology"/>
<evidence type="ECO:0000259" key="10">
    <source>
        <dbReference type="PROSITE" id="PS51194"/>
    </source>
</evidence>
<dbReference type="AlphaFoldDB" id="A0A4S8MYI3"/>
<feature type="compositionally biased region" description="Basic and acidic residues" evidence="8">
    <location>
        <begin position="620"/>
        <end position="635"/>
    </location>
</feature>
<dbReference type="InterPro" id="IPR011545">
    <property type="entry name" value="DEAD/DEAH_box_helicase_dom"/>
</dbReference>
<keyword evidence="2" id="KW-0547">Nucleotide-binding</keyword>
<name>A0A4S8MYI3_DENBC</name>
<dbReference type="Pfam" id="PF00270">
    <property type="entry name" value="DEAD"/>
    <property type="match status" value="1"/>
</dbReference>
<dbReference type="CDD" id="cd17920">
    <property type="entry name" value="DEXHc_RecQ"/>
    <property type="match status" value="1"/>
</dbReference>
<reference evidence="11 12" key="1">
    <citation type="journal article" date="2019" name="Nat. Ecol. Evol.">
        <title>Megaphylogeny resolves global patterns of mushroom evolution.</title>
        <authorList>
            <person name="Varga T."/>
            <person name="Krizsan K."/>
            <person name="Foldi C."/>
            <person name="Dima B."/>
            <person name="Sanchez-Garcia M."/>
            <person name="Sanchez-Ramirez S."/>
            <person name="Szollosi G.J."/>
            <person name="Szarkandi J.G."/>
            <person name="Papp V."/>
            <person name="Albert L."/>
            <person name="Andreopoulos W."/>
            <person name="Angelini C."/>
            <person name="Antonin V."/>
            <person name="Barry K.W."/>
            <person name="Bougher N.L."/>
            <person name="Buchanan P."/>
            <person name="Buyck B."/>
            <person name="Bense V."/>
            <person name="Catcheside P."/>
            <person name="Chovatia M."/>
            <person name="Cooper J."/>
            <person name="Damon W."/>
            <person name="Desjardin D."/>
            <person name="Finy P."/>
            <person name="Geml J."/>
            <person name="Haridas S."/>
            <person name="Hughes K."/>
            <person name="Justo A."/>
            <person name="Karasinski D."/>
            <person name="Kautmanova I."/>
            <person name="Kiss B."/>
            <person name="Kocsube S."/>
            <person name="Kotiranta H."/>
            <person name="LaButti K.M."/>
            <person name="Lechner B.E."/>
            <person name="Liimatainen K."/>
            <person name="Lipzen A."/>
            <person name="Lukacs Z."/>
            <person name="Mihaltcheva S."/>
            <person name="Morgado L.N."/>
            <person name="Niskanen T."/>
            <person name="Noordeloos M.E."/>
            <person name="Ohm R.A."/>
            <person name="Ortiz-Santana B."/>
            <person name="Ovrebo C."/>
            <person name="Racz N."/>
            <person name="Riley R."/>
            <person name="Savchenko A."/>
            <person name="Shiryaev A."/>
            <person name="Soop K."/>
            <person name="Spirin V."/>
            <person name="Szebenyi C."/>
            <person name="Tomsovsky M."/>
            <person name="Tulloss R.E."/>
            <person name="Uehling J."/>
            <person name="Grigoriev I.V."/>
            <person name="Vagvolgyi C."/>
            <person name="Papp T."/>
            <person name="Martin F.M."/>
            <person name="Miettinen O."/>
            <person name="Hibbett D.S."/>
            <person name="Nagy L.G."/>
        </authorList>
    </citation>
    <scope>NUCLEOTIDE SEQUENCE [LARGE SCALE GENOMIC DNA]</scope>
    <source>
        <strain evidence="11 12">CBS 962.96</strain>
    </source>
</reference>
<dbReference type="GO" id="GO:0043138">
    <property type="term" value="F:3'-5' DNA helicase activity"/>
    <property type="evidence" value="ECO:0007669"/>
    <property type="project" value="UniProtKB-EC"/>
</dbReference>
<accession>A0A4S8MYI3</accession>
<evidence type="ECO:0000313" key="12">
    <source>
        <dbReference type="Proteomes" id="UP000297245"/>
    </source>
</evidence>
<dbReference type="PANTHER" id="PTHR13710:SF105">
    <property type="entry name" value="ATP-DEPENDENT DNA HELICASE Q1"/>
    <property type="match status" value="1"/>
</dbReference>
<dbReference type="PROSITE" id="PS51192">
    <property type="entry name" value="HELICASE_ATP_BIND_1"/>
    <property type="match status" value="1"/>
</dbReference>
<dbReference type="EMBL" id="ML179035">
    <property type="protein sequence ID" value="THV08508.1"/>
    <property type="molecule type" value="Genomic_DNA"/>
</dbReference>
<dbReference type="SMART" id="SM00490">
    <property type="entry name" value="HELICc"/>
    <property type="match status" value="1"/>
</dbReference>
<comment type="catalytic activity">
    <reaction evidence="6">
        <text>Couples ATP hydrolysis with the unwinding of duplex DNA by translocating in the 3'-5' direction.</text>
        <dbReference type="EC" id="5.6.2.4"/>
    </reaction>
</comment>
<dbReference type="Proteomes" id="UP000297245">
    <property type="component" value="Unassembled WGS sequence"/>
</dbReference>
<dbReference type="OrthoDB" id="10261556at2759"/>
<feature type="region of interest" description="Disordered" evidence="8">
    <location>
        <begin position="1"/>
        <end position="27"/>
    </location>
</feature>
<dbReference type="GO" id="GO:0006310">
    <property type="term" value="P:DNA recombination"/>
    <property type="evidence" value="ECO:0007669"/>
    <property type="project" value="TreeGrafter"/>
</dbReference>
<feature type="region of interest" description="Disordered" evidence="8">
    <location>
        <begin position="512"/>
        <end position="531"/>
    </location>
</feature>
<dbReference type="GO" id="GO:0009378">
    <property type="term" value="F:four-way junction helicase activity"/>
    <property type="evidence" value="ECO:0007669"/>
    <property type="project" value="TreeGrafter"/>
</dbReference>
<keyword evidence="4" id="KW-0238">DNA-binding</keyword>
<sequence>MPKRRKHSAKPPNAGSQFRRQPLKPDDFKDLPAKLEKLAGYPLRQFQLDAVKAQLVMKDAVVHARTGSGKTAIAAGPHAHEKAKGMITIMVSPLIGLQNEQAETFGKEFGLKAIAVNSSNGGCKPDALKSLVTGDYQILIISPEMLQSKRFIDSVLRKPEFTRRVLSMVIDEAHVVSHWGAGFRKKYGELGMVRAFLPKNTSVVALSATLTARVRRDIKKKLQIHNDNCISIDIGNDRGNVSLVVRPIHNPLNTFADLDFVVPQNVTKADEIPKTFIYYDDVMGGIDMEDHLIDSLPSSLRSAGIVRLYSAAFSTGYKEAVMTQFKAGEVRVLICTDAAGMGCNIPDIDVVVQWKLPSSLSAFVQRAGRAARNPRRQGLAVLLVEKTAYSVNLEDELEKIVTKKRSKKDQSKPMSTQERTAKRNQSKIYAERCGILRGTHDETGDGNFDRREPKLDMDTENEGLHCLVQTGICRRLVLSKVFGNDYDLLKNELTVPCCDLCDASLLNRTRPALPKKSSTRRKTSKKSEEPFQPVQTALQKWRVKTYQKDFKGSVFGPSAILPDDLIHELASVGPFSTMSRLENVLGGRWFWFSQYGKDLWGELCKITIPELPVKSASKRTRQEQDGDGEKTEGTRKTKKARHGSEKETSTVMPLTTRTVKEASTSYSRIPEDTSPIENLIPTIQNTPQSQARNTAQLVYMNGPYGFGLYSVPTHYTVPTPFPSTPHPPQPHPTLPLTPYSQGNYPTTPNPFISGPYSNQYYPT</sequence>
<feature type="region of interest" description="Disordered" evidence="8">
    <location>
        <begin position="615"/>
        <end position="651"/>
    </location>
</feature>
<evidence type="ECO:0000256" key="2">
    <source>
        <dbReference type="ARBA" id="ARBA00022741"/>
    </source>
</evidence>
<evidence type="ECO:0000256" key="5">
    <source>
        <dbReference type="ARBA" id="ARBA00023235"/>
    </source>
</evidence>
<evidence type="ECO:0000256" key="3">
    <source>
        <dbReference type="ARBA" id="ARBA00022840"/>
    </source>
</evidence>
<feature type="domain" description="Helicase ATP-binding" evidence="9">
    <location>
        <begin position="51"/>
        <end position="228"/>
    </location>
</feature>
<dbReference type="Pfam" id="PF00271">
    <property type="entry name" value="Helicase_C"/>
    <property type="match status" value="1"/>
</dbReference>
<organism evidence="11 12">
    <name type="scientific">Dendrothele bispora (strain CBS 962.96)</name>
    <dbReference type="NCBI Taxonomy" id="1314807"/>
    <lineage>
        <taxon>Eukaryota</taxon>
        <taxon>Fungi</taxon>
        <taxon>Dikarya</taxon>
        <taxon>Basidiomycota</taxon>
        <taxon>Agaricomycotina</taxon>
        <taxon>Agaricomycetes</taxon>
        <taxon>Agaricomycetidae</taxon>
        <taxon>Agaricales</taxon>
        <taxon>Agaricales incertae sedis</taxon>
        <taxon>Dendrothele</taxon>
    </lineage>
</organism>
<dbReference type="PROSITE" id="PS51194">
    <property type="entry name" value="HELICASE_CTER"/>
    <property type="match status" value="1"/>
</dbReference>
<keyword evidence="5" id="KW-0413">Isomerase</keyword>
<dbReference type="SUPFAM" id="SSF52540">
    <property type="entry name" value="P-loop containing nucleoside triphosphate hydrolases"/>
    <property type="match status" value="1"/>
</dbReference>
<dbReference type="Gene3D" id="3.40.50.300">
    <property type="entry name" value="P-loop containing nucleotide triphosphate hydrolases"/>
    <property type="match status" value="2"/>
</dbReference>
<dbReference type="GO" id="GO:0005694">
    <property type="term" value="C:chromosome"/>
    <property type="evidence" value="ECO:0007669"/>
    <property type="project" value="TreeGrafter"/>
</dbReference>
<dbReference type="PANTHER" id="PTHR13710">
    <property type="entry name" value="DNA HELICASE RECQ FAMILY MEMBER"/>
    <property type="match status" value="1"/>
</dbReference>
<dbReference type="GO" id="GO:0006281">
    <property type="term" value="P:DNA repair"/>
    <property type="evidence" value="ECO:0007669"/>
    <property type="project" value="TreeGrafter"/>
</dbReference>
<feature type="region of interest" description="Disordered" evidence="8">
    <location>
        <begin position="402"/>
        <end position="425"/>
    </location>
</feature>
<dbReference type="InterPro" id="IPR014001">
    <property type="entry name" value="Helicase_ATP-bd"/>
</dbReference>
<comment type="similarity">
    <text evidence="1">Belongs to the helicase family. RecQ subfamily.</text>
</comment>
<dbReference type="InterPro" id="IPR001650">
    <property type="entry name" value="Helicase_C-like"/>
</dbReference>
<dbReference type="InterPro" id="IPR027417">
    <property type="entry name" value="P-loop_NTPase"/>
</dbReference>
<evidence type="ECO:0000256" key="1">
    <source>
        <dbReference type="ARBA" id="ARBA00005446"/>
    </source>
</evidence>
<dbReference type="GO" id="GO:0003677">
    <property type="term" value="F:DNA binding"/>
    <property type="evidence" value="ECO:0007669"/>
    <property type="project" value="UniProtKB-KW"/>
</dbReference>
<keyword evidence="12" id="KW-1185">Reference proteome</keyword>
<evidence type="ECO:0000256" key="4">
    <source>
        <dbReference type="ARBA" id="ARBA00023125"/>
    </source>
</evidence>
<evidence type="ECO:0000313" key="11">
    <source>
        <dbReference type="EMBL" id="THV08508.1"/>
    </source>
</evidence>
<evidence type="ECO:0000259" key="9">
    <source>
        <dbReference type="PROSITE" id="PS51192"/>
    </source>
</evidence>
<keyword evidence="3" id="KW-0067">ATP-binding</keyword>
<evidence type="ECO:0000256" key="6">
    <source>
        <dbReference type="ARBA" id="ARBA00034617"/>
    </source>
</evidence>
<dbReference type="EC" id="5.6.2.4" evidence="7"/>